<evidence type="ECO:0000313" key="2">
    <source>
        <dbReference type="EMBL" id="MBR7744073.1"/>
    </source>
</evidence>
<feature type="transmembrane region" description="Helical" evidence="1">
    <location>
        <begin position="76"/>
        <end position="95"/>
    </location>
</feature>
<protein>
    <recommendedName>
        <fullName evidence="4">YcxB family protein</fullName>
    </recommendedName>
</protein>
<comment type="caution">
    <text evidence="2">The sequence shown here is derived from an EMBL/GenBank/DDBJ whole genome shotgun (WGS) entry which is preliminary data.</text>
</comment>
<dbReference type="EMBL" id="JAGSNF010000017">
    <property type="protein sequence ID" value="MBR7744073.1"/>
    <property type="molecule type" value="Genomic_DNA"/>
</dbReference>
<evidence type="ECO:0000256" key="1">
    <source>
        <dbReference type="SAM" id="Phobius"/>
    </source>
</evidence>
<proteinExistence type="predicted"/>
<organism evidence="2 3">
    <name type="scientific">Phycicoccus avicenniae</name>
    <dbReference type="NCBI Taxonomy" id="2828860"/>
    <lineage>
        <taxon>Bacteria</taxon>
        <taxon>Bacillati</taxon>
        <taxon>Actinomycetota</taxon>
        <taxon>Actinomycetes</taxon>
        <taxon>Micrococcales</taxon>
        <taxon>Intrasporangiaceae</taxon>
        <taxon>Phycicoccus</taxon>
    </lineage>
</organism>
<dbReference type="AlphaFoldDB" id="A0A941D8Y3"/>
<keyword evidence="1" id="KW-0812">Transmembrane</keyword>
<feature type="transmembrane region" description="Helical" evidence="1">
    <location>
        <begin position="41"/>
        <end position="64"/>
    </location>
</feature>
<keyword evidence="1" id="KW-0472">Membrane</keyword>
<evidence type="ECO:0008006" key="4">
    <source>
        <dbReference type="Google" id="ProtNLM"/>
    </source>
</evidence>
<sequence>MGDGTGRADVPGASRTTFVSTQASVEREIRALRRWHLRRRAVWVALARTWLLALLLVVAGSVLVGSVLGSDPWLLLGPWLAVGAVTIFLLDAALVPWRAGRMFRSIVMAQSPPGTALGADVGPDRFVLDTPDTSFAISTDAMTRLTWVEGCLVIDTRTDKFFVVPGELLDDHAWSVLETALGDRLRRV</sequence>
<accession>A0A941D8Y3</accession>
<reference evidence="2" key="1">
    <citation type="submission" date="2021-04" db="EMBL/GenBank/DDBJ databases">
        <title>Phycicoccus avicenniae sp. nov., a novel endophytic actinomycetes isolated from branch of Avicennia mariana.</title>
        <authorList>
            <person name="Tuo L."/>
        </authorList>
    </citation>
    <scope>NUCLEOTIDE SEQUENCE</scope>
    <source>
        <strain evidence="2">BSK3Z-2</strain>
    </source>
</reference>
<dbReference type="Proteomes" id="UP000677016">
    <property type="component" value="Unassembled WGS sequence"/>
</dbReference>
<gene>
    <name evidence="2" type="ORF">KC207_12310</name>
</gene>
<keyword evidence="1" id="KW-1133">Transmembrane helix</keyword>
<dbReference type="RefSeq" id="WP_211603401.1">
    <property type="nucleotide sequence ID" value="NZ_JAGSNF010000017.1"/>
</dbReference>
<evidence type="ECO:0000313" key="3">
    <source>
        <dbReference type="Proteomes" id="UP000677016"/>
    </source>
</evidence>
<keyword evidence="3" id="KW-1185">Reference proteome</keyword>
<name>A0A941D8Y3_9MICO</name>